<dbReference type="InterPro" id="IPR027469">
    <property type="entry name" value="Cation_efflux_TMD_sf"/>
</dbReference>
<dbReference type="Pfam" id="PF16916">
    <property type="entry name" value="ZT_dimer"/>
    <property type="match status" value="1"/>
</dbReference>
<dbReference type="InterPro" id="IPR002524">
    <property type="entry name" value="Cation_efflux"/>
</dbReference>
<keyword evidence="5 7" id="KW-1133">Transmembrane helix</keyword>
<dbReference type="InterPro" id="IPR050291">
    <property type="entry name" value="CDF_Transporter"/>
</dbReference>
<dbReference type="SUPFAM" id="SSF161111">
    <property type="entry name" value="Cation efflux protein transmembrane domain-like"/>
    <property type="match status" value="1"/>
</dbReference>
<dbReference type="Gene3D" id="3.30.70.1350">
    <property type="entry name" value="Cation efflux protein, cytoplasmic domain"/>
    <property type="match status" value="1"/>
</dbReference>
<evidence type="ECO:0000256" key="7">
    <source>
        <dbReference type="SAM" id="Phobius"/>
    </source>
</evidence>
<dbReference type="Proteomes" id="UP000332515">
    <property type="component" value="Unassembled WGS sequence"/>
</dbReference>
<dbReference type="GO" id="GO:0015086">
    <property type="term" value="F:cadmium ion transmembrane transporter activity"/>
    <property type="evidence" value="ECO:0007669"/>
    <property type="project" value="TreeGrafter"/>
</dbReference>
<dbReference type="Pfam" id="PF01545">
    <property type="entry name" value="Cation_efflux"/>
    <property type="match status" value="1"/>
</dbReference>
<protein>
    <submittedName>
        <fullName evidence="10">Cation transporter</fullName>
    </submittedName>
</protein>
<dbReference type="InterPro" id="IPR036837">
    <property type="entry name" value="Cation_efflux_CTD_sf"/>
</dbReference>
<sequence>MDRTLRLALGSIAVGVAVFGLKYLAFAVTGSVALYSDALESIINVATAVAAFFAVRLSAVPPDDNHPYGHHKAEYLSAVTEGVLIIIAALAILREAYFGYLDPHPLDAAVEGLAINALASVINAGWCLVLFRYGRRWHSPALVADARHLWTDVVTSGGVIVGVALVAITGYTRLDSIIAALVALNILWSGWKLMRESIGGLMDEAPPPEVVNRVKEVISTHAAGALEAHDVRTRHAGRLTFIQFHLVVPGAMTVAESHALCDRIEAALHRDIEDSVITIHVEPEEKAKHPGGVPVL</sequence>
<evidence type="ECO:0000259" key="8">
    <source>
        <dbReference type="Pfam" id="PF01545"/>
    </source>
</evidence>
<keyword evidence="3" id="KW-0813">Transport</keyword>
<evidence type="ECO:0000256" key="6">
    <source>
        <dbReference type="ARBA" id="ARBA00023136"/>
    </source>
</evidence>
<evidence type="ECO:0000313" key="10">
    <source>
        <dbReference type="EMBL" id="MQT12263.1"/>
    </source>
</evidence>
<dbReference type="NCBIfam" id="TIGR01297">
    <property type="entry name" value="CDF"/>
    <property type="match status" value="1"/>
</dbReference>
<dbReference type="GO" id="GO:0006882">
    <property type="term" value="P:intracellular zinc ion homeostasis"/>
    <property type="evidence" value="ECO:0007669"/>
    <property type="project" value="TreeGrafter"/>
</dbReference>
<feature type="domain" description="Cation efflux protein cytoplasmic" evidence="9">
    <location>
        <begin position="206"/>
        <end position="284"/>
    </location>
</feature>
<evidence type="ECO:0000313" key="11">
    <source>
        <dbReference type="Proteomes" id="UP000332515"/>
    </source>
</evidence>
<evidence type="ECO:0000256" key="5">
    <source>
        <dbReference type="ARBA" id="ARBA00022989"/>
    </source>
</evidence>
<feature type="transmembrane region" description="Helical" evidence="7">
    <location>
        <begin position="73"/>
        <end position="93"/>
    </location>
</feature>
<dbReference type="RefSeq" id="WP_153479551.1">
    <property type="nucleotide sequence ID" value="NZ_VWNA01000001.1"/>
</dbReference>
<dbReference type="PANTHER" id="PTHR43840">
    <property type="entry name" value="MITOCHONDRIAL METAL TRANSPORTER 1-RELATED"/>
    <property type="match status" value="1"/>
</dbReference>
<dbReference type="EMBL" id="VWNA01000001">
    <property type="protein sequence ID" value="MQT12263.1"/>
    <property type="molecule type" value="Genomic_DNA"/>
</dbReference>
<comment type="similarity">
    <text evidence="2">Belongs to the cation diffusion facilitator (CDF) transporter (TC 2.A.4) family.</text>
</comment>
<proteinExistence type="inferred from homology"/>
<dbReference type="InterPro" id="IPR027470">
    <property type="entry name" value="Cation_efflux_CTD"/>
</dbReference>
<reference evidence="10 11" key="1">
    <citation type="submission" date="2019-09" db="EMBL/GenBank/DDBJ databases">
        <title>Segnochrobactrum spirostomi gen. nov., sp. nov., isolated from the ciliate Spirostomum cf. yagiui and description of a novel family, Segnochrobactraceae fam. nov. within the order Rhizobiales of the class Alphaproteobacteria.</title>
        <authorList>
            <person name="Akter S."/>
            <person name="Shazib S.U.A."/>
            <person name="Shin M.K."/>
        </authorList>
    </citation>
    <scope>NUCLEOTIDE SEQUENCE [LARGE SCALE GENOMIC DNA]</scope>
    <source>
        <strain evidence="10 11">Sp-1</strain>
    </source>
</reference>
<keyword evidence="4 7" id="KW-0812">Transmembrane</keyword>
<name>A0A6A7Y081_9HYPH</name>
<comment type="subcellular location">
    <subcellularLocation>
        <location evidence="1">Membrane</location>
        <topology evidence="1">Multi-pass membrane protein</topology>
    </subcellularLocation>
</comment>
<keyword evidence="11" id="KW-1185">Reference proteome</keyword>
<feature type="domain" description="Cation efflux protein transmembrane" evidence="8">
    <location>
        <begin position="11"/>
        <end position="202"/>
    </location>
</feature>
<dbReference type="PANTHER" id="PTHR43840:SF15">
    <property type="entry name" value="MITOCHONDRIAL METAL TRANSPORTER 1-RELATED"/>
    <property type="match status" value="1"/>
</dbReference>
<evidence type="ECO:0000256" key="2">
    <source>
        <dbReference type="ARBA" id="ARBA00008114"/>
    </source>
</evidence>
<keyword evidence="6 7" id="KW-0472">Membrane</keyword>
<feature type="transmembrane region" description="Helical" evidence="7">
    <location>
        <begin position="41"/>
        <end position="61"/>
    </location>
</feature>
<comment type="caution">
    <text evidence="10">The sequence shown here is derived from an EMBL/GenBank/DDBJ whole genome shotgun (WGS) entry which is preliminary data.</text>
</comment>
<feature type="transmembrane region" description="Helical" evidence="7">
    <location>
        <begin position="153"/>
        <end position="171"/>
    </location>
</feature>
<evidence type="ECO:0000256" key="1">
    <source>
        <dbReference type="ARBA" id="ARBA00004141"/>
    </source>
</evidence>
<dbReference type="SUPFAM" id="SSF160240">
    <property type="entry name" value="Cation efflux protein cytoplasmic domain-like"/>
    <property type="match status" value="1"/>
</dbReference>
<evidence type="ECO:0000259" key="9">
    <source>
        <dbReference type="Pfam" id="PF16916"/>
    </source>
</evidence>
<dbReference type="GO" id="GO:0005886">
    <property type="term" value="C:plasma membrane"/>
    <property type="evidence" value="ECO:0007669"/>
    <property type="project" value="TreeGrafter"/>
</dbReference>
<dbReference type="GO" id="GO:0015093">
    <property type="term" value="F:ferrous iron transmembrane transporter activity"/>
    <property type="evidence" value="ECO:0007669"/>
    <property type="project" value="TreeGrafter"/>
</dbReference>
<dbReference type="Gene3D" id="1.20.1510.10">
    <property type="entry name" value="Cation efflux protein transmembrane domain"/>
    <property type="match status" value="1"/>
</dbReference>
<dbReference type="InterPro" id="IPR058533">
    <property type="entry name" value="Cation_efflux_TM"/>
</dbReference>
<feature type="transmembrane region" description="Helical" evidence="7">
    <location>
        <begin position="113"/>
        <end position="133"/>
    </location>
</feature>
<evidence type="ECO:0000256" key="4">
    <source>
        <dbReference type="ARBA" id="ARBA00022692"/>
    </source>
</evidence>
<accession>A0A6A7Y081</accession>
<organism evidence="10 11">
    <name type="scientific">Segnochrobactrum spirostomi</name>
    <dbReference type="NCBI Taxonomy" id="2608987"/>
    <lineage>
        <taxon>Bacteria</taxon>
        <taxon>Pseudomonadati</taxon>
        <taxon>Pseudomonadota</taxon>
        <taxon>Alphaproteobacteria</taxon>
        <taxon>Hyphomicrobiales</taxon>
        <taxon>Segnochrobactraceae</taxon>
        <taxon>Segnochrobactrum</taxon>
    </lineage>
</organism>
<gene>
    <name evidence="10" type="ORF">F0357_06220</name>
</gene>
<feature type="transmembrane region" description="Helical" evidence="7">
    <location>
        <begin position="12"/>
        <end position="35"/>
    </location>
</feature>
<dbReference type="AlphaFoldDB" id="A0A6A7Y081"/>
<dbReference type="GO" id="GO:0015341">
    <property type="term" value="F:zinc efflux antiporter activity"/>
    <property type="evidence" value="ECO:0007669"/>
    <property type="project" value="TreeGrafter"/>
</dbReference>
<evidence type="ECO:0000256" key="3">
    <source>
        <dbReference type="ARBA" id="ARBA00022448"/>
    </source>
</evidence>